<name>A0A3L6DR61_MAIZE</name>
<evidence type="ECO:0000313" key="1">
    <source>
        <dbReference type="EMBL" id="PWZ11176.1"/>
    </source>
</evidence>
<proteinExistence type="predicted"/>
<comment type="caution">
    <text evidence="1">The sequence shown here is derived from an EMBL/GenBank/DDBJ whole genome shotgun (WGS) entry which is preliminary data.</text>
</comment>
<reference evidence="1" key="1">
    <citation type="journal article" date="2018" name="Nat. Genet.">
        <title>Extensive intraspecific gene order and gene structural variations between Mo17 and other maize genomes.</title>
        <authorList>
            <person name="Sun S."/>
            <person name="Zhou Y."/>
            <person name="Chen J."/>
            <person name="Shi J."/>
            <person name="Zhao H."/>
            <person name="Zhao H."/>
            <person name="Song W."/>
            <person name="Zhang M."/>
            <person name="Cui Y."/>
            <person name="Dong X."/>
            <person name="Liu H."/>
            <person name="Ma X."/>
            <person name="Jiao Y."/>
            <person name="Wang B."/>
            <person name="Wei X."/>
            <person name="Stein J.C."/>
            <person name="Glaubitz J.C."/>
            <person name="Lu F."/>
            <person name="Yu G."/>
            <person name="Liang C."/>
            <person name="Fengler K."/>
            <person name="Li B."/>
            <person name="Rafalski A."/>
            <person name="Schnable P.S."/>
            <person name="Ware D.H."/>
            <person name="Buckler E.S."/>
            <person name="Lai J."/>
        </authorList>
    </citation>
    <scope>NUCLEOTIDE SEQUENCE [LARGE SCALE GENOMIC DNA]</scope>
    <source>
        <tissue evidence="1">Seedling</tissue>
    </source>
</reference>
<dbReference type="EMBL" id="NCVQ01000009">
    <property type="protein sequence ID" value="PWZ11176.1"/>
    <property type="molecule type" value="Genomic_DNA"/>
</dbReference>
<protein>
    <submittedName>
        <fullName evidence="1">Uncharacterized protein</fullName>
    </submittedName>
</protein>
<sequence>MVVSNTVSCYRLP</sequence>
<gene>
    <name evidence="1" type="ORF">Zm00014a_040642</name>
</gene>
<organism evidence="1">
    <name type="scientific">Zea mays</name>
    <name type="common">Maize</name>
    <dbReference type="NCBI Taxonomy" id="4577"/>
    <lineage>
        <taxon>Eukaryota</taxon>
        <taxon>Viridiplantae</taxon>
        <taxon>Streptophyta</taxon>
        <taxon>Embryophyta</taxon>
        <taxon>Tracheophyta</taxon>
        <taxon>Spermatophyta</taxon>
        <taxon>Magnoliopsida</taxon>
        <taxon>Liliopsida</taxon>
        <taxon>Poales</taxon>
        <taxon>Poaceae</taxon>
        <taxon>PACMAD clade</taxon>
        <taxon>Panicoideae</taxon>
        <taxon>Andropogonodae</taxon>
        <taxon>Andropogoneae</taxon>
        <taxon>Tripsacinae</taxon>
        <taxon>Zea</taxon>
    </lineage>
</organism>
<accession>A0A3L6DR61</accession>
<dbReference type="Proteomes" id="UP000251960">
    <property type="component" value="Chromosome 8"/>
</dbReference>